<dbReference type="InterPro" id="IPR013686">
    <property type="entry name" value="Polypept-transport_assoc_ShlB"/>
</dbReference>
<protein>
    <submittedName>
        <fullName evidence="6">ShlB/FhaC/HecB family hemolysin secretion/activation protein</fullName>
    </submittedName>
</protein>
<dbReference type="PANTHER" id="PTHR34597">
    <property type="entry name" value="SLR1661 PROTEIN"/>
    <property type="match status" value="1"/>
</dbReference>
<dbReference type="InterPro" id="IPR005565">
    <property type="entry name" value="Hemolysn_activator_HlyB_C"/>
</dbReference>
<feature type="domain" description="Haemolysin activator HlyB C-terminal" evidence="4">
    <location>
        <begin position="198"/>
        <end position="506"/>
    </location>
</feature>
<keyword evidence="1" id="KW-1134">Transmembrane beta strand</keyword>
<sequence>MLLAAALVAPAIARAQSAPPVQRLDTGVLVRETKPEVPSEALPRPEIETPARAAEPVAVAPGVMVGAIMIDGGEELSRAELMTAVSSFIGHRLNTASMQDLLAAVSGVARAHGYIFARSSIPAQTISAGVLHVGLDLGRIGEIRGATGKDGEVLSALAPLIGHAPMQAELERRLMLAGDLPGVSIGRVRFVREGTRGILIVPVTRKRVQGLATVDNRGLDALGPVRAQISVDVSQLLMEDDRIGMQVVTTPLEPRELFALYGRYEIHPTASGTEVAFYGSYGRTHSGGRWSAFDPEGESFSAGMSITQPIFRGRRESFWASVQFNHVETDSWWAGALSQRDRITTIGASINGYAPFAGGRLRAGAGVNQGVLALGAMGPNNPLASRFAAGSDFTVFNFWANWVGDIAGPVSARLAVTAQASTNPLPAVQQISIGGPYFGRGYDFSERMGDEGVLGSAELRAKVVDKSSGLVRWTQVYAFADGSHVRSLRNDFGTGDLYSAGAGARLTLAENLGVELEAAFPINSVRYDSGNKSPRVSFSVNKRF</sequence>
<keyword evidence="2" id="KW-0812">Transmembrane</keyword>
<evidence type="ECO:0000256" key="1">
    <source>
        <dbReference type="ARBA" id="ARBA00022452"/>
    </source>
</evidence>
<organism evidence="6 7">
    <name type="scientific">Sphingomonas immobilis</name>
    <dbReference type="NCBI Taxonomy" id="3063997"/>
    <lineage>
        <taxon>Bacteria</taxon>
        <taxon>Pseudomonadati</taxon>
        <taxon>Pseudomonadota</taxon>
        <taxon>Alphaproteobacteria</taxon>
        <taxon>Sphingomonadales</taxon>
        <taxon>Sphingomonadaceae</taxon>
        <taxon>Sphingomonas</taxon>
    </lineage>
</organism>
<dbReference type="Proteomes" id="UP001176468">
    <property type="component" value="Unassembled WGS sequence"/>
</dbReference>
<accession>A0ABT8ZWD8</accession>
<dbReference type="EMBL" id="JAUQSZ010000003">
    <property type="protein sequence ID" value="MDO7841869.1"/>
    <property type="molecule type" value="Genomic_DNA"/>
</dbReference>
<evidence type="ECO:0000313" key="6">
    <source>
        <dbReference type="EMBL" id="MDO7841869.1"/>
    </source>
</evidence>
<dbReference type="InterPro" id="IPR051544">
    <property type="entry name" value="TPS_OM_transporter"/>
</dbReference>
<keyword evidence="3" id="KW-0998">Cell outer membrane</keyword>
<evidence type="ECO:0000256" key="2">
    <source>
        <dbReference type="ARBA" id="ARBA00022692"/>
    </source>
</evidence>
<name>A0ABT8ZWD8_9SPHN</name>
<keyword evidence="7" id="KW-1185">Reference proteome</keyword>
<comment type="caution">
    <text evidence="6">The sequence shown here is derived from an EMBL/GenBank/DDBJ whole genome shotgun (WGS) entry which is preliminary data.</text>
</comment>
<dbReference type="Pfam" id="PF03865">
    <property type="entry name" value="ShlB"/>
    <property type="match status" value="1"/>
</dbReference>
<reference evidence="6" key="1">
    <citation type="submission" date="2023-07" db="EMBL/GenBank/DDBJ databases">
        <authorList>
            <person name="Kim M.K."/>
        </authorList>
    </citation>
    <scope>NUCLEOTIDE SEQUENCE</scope>
    <source>
        <strain evidence="6">CA1-15</strain>
    </source>
</reference>
<evidence type="ECO:0000259" key="5">
    <source>
        <dbReference type="Pfam" id="PF08479"/>
    </source>
</evidence>
<gene>
    <name evidence="6" type="ORF">Q5H94_05995</name>
</gene>
<feature type="domain" description="Polypeptide-transport-associated ShlB-type" evidence="5">
    <location>
        <begin position="68"/>
        <end position="133"/>
    </location>
</feature>
<evidence type="ECO:0000256" key="3">
    <source>
        <dbReference type="ARBA" id="ARBA00023237"/>
    </source>
</evidence>
<dbReference type="Gene3D" id="2.40.160.50">
    <property type="entry name" value="membrane protein fhac: a member of the omp85/tpsb transporter family"/>
    <property type="match status" value="1"/>
</dbReference>
<evidence type="ECO:0000259" key="4">
    <source>
        <dbReference type="Pfam" id="PF03865"/>
    </source>
</evidence>
<keyword evidence="1" id="KW-0472">Membrane</keyword>
<dbReference type="PANTHER" id="PTHR34597:SF6">
    <property type="entry name" value="BLR6126 PROTEIN"/>
    <property type="match status" value="1"/>
</dbReference>
<evidence type="ECO:0000313" key="7">
    <source>
        <dbReference type="Proteomes" id="UP001176468"/>
    </source>
</evidence>
<dbReference type="Gene3D" id="3.10.20.310">
    <property type="entry name" value="membrane protein fhac"/>
    <property type="match status" value="1"/>
</dbReference>
<proteinExistence type="predicted"/>
<dbReference type="Pfam" id="PF08479">
    <property type="entry name" value="POTRA_2"/>
    <property type="match status" value="1"/>
</dbReference>